<name>A0AAD4S9I5_9MAGN</name>
<dbReference type="PANTHER" id="PTHR39741:SF2">
    <property type="entry name" value="F-BOX DOMAIN-CONTAINING PROTEIN"/>
    <property type="match status" value="1"/>
</dbReference>
<gene>
    <name evidence="1" type="ORF">MKW98_029139</name>
</gene>
<dbReference type="Proteomes" id="UP001202328">
    <property type="component" value="Unassembled WGS sequence"/>
</dbReference>
<dbReference type="Gene3D" id="1.20.1280.50">
    <property type="match status" value="1"/>
</dbReference>
<keyword evidence="2" id="KW-1185">Reference proteome</keyword>
<dbReference type="EMBL" id="JAJJMB010012509">
    <property type="protein sequence ID" value="KAI3876187.1"/>
    <property type="molecule type" value="Genomic_DNA"/>
</dbReference>
<dbReference type="SUPFAM" id="SSF81383">
    <property type="entry name" value="F-box domain"/>
    <property type="match status" value="1"/>
</dbReference>
<dbReference type="PANTHER" id="PTHR39741">
    <property type="entry name" value="F-BOX DOMAIN CONTAINING PROTEIN, EXPRESSED"/>
    <property type="match status" value="1"/>
</dbReference>
<dbReference type="InterPro" id="IPR055336">
    <property type="entry name" value="At4g00755-like"/>
</dbReference>
<dbReference type="InterPro" id="IPR036047">
    <property type="entry name" value="F-box-like_dom_sf"/>
</dbReference>
<comment type="caution">
    <text evidence="1">The sequence shown here is derived from an EMBL/GenBank/DDBJ whole genome shotgun (WGS) entry which is preliminary data.</text>
</comment>
<sequence length="297" mass="33605">MEGSSIDFVQLLDSDLSSKILSNLDDPADVVRVASVSHSWRHFVIASGLSKILCLRLFPETSSAITAIEENNIIEPLEVETTGSVEVEKLKKDHQVYALLARGLAPSLTKDCIFEAISASSTDHYPEEMIHLTLEPTDRVYGRPSYWSSLGECNPEVPETLTYKLVSKLCFITEINIQPFQVFYDDFPICAAKAVRFRVGHVRDSQRERYLIGDYRAGRRSIEDQVVWTYTSEKFPMVQENFIQNFKLPEPVLAVGGLLQIELLGRVALAVDDLFYFWVWLSEAVDWNEGFSTTAQP</sequence>
<organism evidence="1 2">
    <name type="scientific">Papaver atlanticum</name>
    <dbReference type="NCBI Taxonomy" id="357466"/>
    <lineage>
        <taxon>Eukaryota</taxon>
        <taxon>Viridiplantae</taxon>
        <taxon>Streptophyta</taxon>
        <taxon>Embryophyta</taxon>
        <taxon>Tracheophyta</taxon>
        <taxon>Spermatophyta</taxon>
        <taxon>Magnoliopsida</taxon>
        <taxon>Ranunculales</taxon>
        <taxon>Papaveraceae</taxon>
        <taxon>Papaveroideae</taxon>
        <taxon>Papaver</taxon>
    </lineage>
</organism>
<reference evidence="1" key="1">
    <citation type="submission" date="2022-04" db="EMBL/GenBank/DDBJ databases">
        <title>A functionally conserved STORR gene fusion in Papaver species that diverged 16.8 million years ago.</title>
        <authorList>
            <person name="Catania T."/>
        </authorList>
    </citation>
    <scope>NUCLEOTIDE SEQUENCE</scope>
    <source>
        <strain evidence="1">S-188037</strain>
    </source>
</reference>
<evidence type="ECO:0000313" key="2">
    <source>
        <dbReference type="Proteomes" id="UP001202328"/>
    </source>
</evidence>
<protein>
    <recommendedName>
        <fullName evidence="3">F-box domain-containing protein</fullName>
    </recommendedName>
</protein>
<proteinExistence type="predicted"/>
<dbReference type="AlphaFoldDB" id="A0AAD4S9I5"/>
<evidence type="ECO:0008006" key="3">
    <source>
        <dbReference type="Google" id="ProtNLM"/>
    </source>
</evidence>
<accession>A0AAD4S9I5</accession>
<evidence type="ECO:0000313" key="1">
    <source>
        <dbReference type="EMBL" id="KAI3876187.1"/>
    </source>
</evidence>